<gene>
    <name evidence="1" type="ORF">CONPUDRAFT_145769</name>
</gene>
<dbReference type="KEGG" id="cput:CONPUDRAFT_145769"/>
<dbReference type="RefSeq" id="XP_007771612.1">
    <property type="nucleotide sequence ID" value="XM_007773422.1"/>
</dbReference>
<dbReference type="EMBL" id="JH711582">
    <property type="protein sequence ID" value="EIW78608.1"/>
    <property type="molecule type" value="Genomic_DNA"/>
</dbReference>
<keyword evidence="2" id="KW-1185">Reference proteome</keyword>
<dbReference type="Gene3D" id="1.20.1280.50">
    <property type="match status" value="1"/>
</dbReference>
<evidence type="ECO:0000313" key="1">
    <source>
        <dbReference type="EMBL" id="EIW78608.1"/>
    </source>
</evidence>
<sequence length="620" mass="68976">MASVLLSSSTHIHSLANELLASIFAFCAEECLTIDTGIDVHPFLFGTHRSKPPHACLPKCRQWTRVLHVCRRWRDVALANPALWVSPNFSVDQNYTRKMLDLSKSSLLALRLKSTDIGRWKVLEDYNWFSRCRELRLQLSGNARPDPLMGQMAIKPASSLEILSIQLDTPNQGFTIPMHWTETALKLKTLALKGCTLPSWAPSPWFDNLTSLFLDSHSQPTLSEVLAVLGRTKRLQSLVLERLTKINSSHAPSPSANRLSLPHLSIVALNGRGAQCLNLMSYMSVPLSAEVTLSCSLVEDSANIPAALTNFLKHHCLSYSTRRLDTLSPDHDVTWGLGLGGDGRRKINATATPFPASGQLPRPRLSIIVGWDTNTQDRSRVVMLIVAGLHALRFTSVKIQGLDFDYRYPWDDLWVELPSVTDVFWNFPESRASDWLSLSLSPLGEDNTGGSTQKRLCPLPMLRQLHLTKVTLVERKWVGPHSHTSGRGCVSFGLLRRVLSERAAHGHSLPKLTLVECQGNSKTKDSLGILLYARLRNLALAPVVASVIPAVHRSSASLLGLRHARKIVRNKNFVLTHDTCYYANTLGESELHLDATACTAREWYICRIHLSNSKEGIANE</sequence>
<reference evidence="2" key="1">
    <citation type="journal article" date="2012" name="Science">
        <title>The Paleozoic origin of enzymatic lignin decomposition reconstructed from 31 fungal genomes.</title>
        <authorList>
            <person name="Floudas D."/>
            <person name="Binder M."/>
            <person name="Riley R."/>
            <person name="Barry K."/>
            <person name="Blanchette R.A."/>
            <person name="Henrissat B."/>
            <person name="Martinez A.T."/>
            <person name="Otillar R."/>
            <person name="Spatafora J.W."/>
            <person name="Yadav J.S."/>
            <person name="Aerts A."/>
            <person name="Benoit I."/>
            <person name="Boyd A."/>
            <person name="Carlson A."/>
            <person name="Copeland A."/>
            <person name="Coutinho P.M."/>
            <person name="de Vries R.P."/>
            <person name="Ferreira P."/>
            <person name="Findley K."/>
            <person name="Foster B."/>
            <person name="Gaskell J."/>
            <person name="Glotzer D."/>
            <person name="Gorecki P."/>
            <person name="Heitman J."/>
            <person name="Hesse C."/>
            <person name="Hori C."/>
            <person name="Igarashi K."/>
            <person name="Jurgens J.A."/>
            <person name="Kallen N."/>
            <person name="Kersten P."/>
            <person name="Kohler A."/>
            <person name="Kuees U."/>
            <person name="Kumar T.K.A."/>
            <person name="Kuo A."/>
            <person name="LaButti K."/>
            <person name="Larrondo L.F."/>
            <person name="Lindquist E."/>
            <person name="Ling A."/>
            <person name="Lombard V."/>
            <person name="Lucas S."/>
            <person name="Lundell T."/>
            <person name="Martin R."/>
            <person name="McLaughlin D.J."/>
            <person name="Morgenstern I."/>
            <person name="Morin E."/>
            <person name="Murat C."/>
            <person name="Nagy L.G."/>
            <person name="Nolan M."/>
            <person name="Ohm R.A."/>
            <person name="Patyshakuliyeva A."/>
            <person name="Rokas A."/>
            <person name="Ruiz-Duenas F.J."/>
            <person name="Sabat G."/>
            <person name="Salamov A."/>
            <person name="Samejima M."/>
            <person name="Schmutz J."/>
            <person name="Slot J.C."/>
            <person name="St John F."/>
            <person name="Stenlid J."/>
            <person name="Sun H."/>
            <person name="Sun S."/>
            <person name="Syed K."/>
            <person name="Tsang A."/>
            <person name="Wiebenga A."/>
            <person name="Young D."/>
            <person name="Pisabarro A."/>
            <person name="Eastwood D.C."/>
            <person name="Martin F."/>
            <person name="Cullen D."/>
            <person name="Grigoriev I.V."/>
            <person name="Hibbett D.S."/>
        </authorList>
    </citation>
    <scope>NUCLEOTIDE SEQUENCE [LARGE SCALE GENOMIC DNA]</scope>
    <source>
        <strain evidence="2">RWD-64-598 SS2</strain>
    </source>
</reference>
<evidence type="ECO:0000313" key="2">
    <source>
        <dbReference type="Proteomes" id="UP000053558"/>
    </source>
</evidence>
<comment type="caution">
    <text evidence="1">The sequence shown here is derived from an EMBL/GenBank/DDBJ whole genome shotgun (WGS) entry which is preliminary data.</text>
</comment>
<accession>A0A5M3MHA3</accession>
<name>A0A5M3MHA3_CONPW</name>
<dbReference type="AlphaFoldDB" id="A0A5M3MHA3"/>
<proteinExistence type="predicted"/>
<protein>
    <submittedName>
        <fullName evidence="1">Uncharacterized protein</fullName>
    </submittedName>
</protein>
<dbReference type="Proteomes" id="UP000053558">
    <property type="component" value="Unassembled WGS sequence"/>
</dbReference>
<dbReference type="GeneID" id="19202110"/>
<organism evidence="1 2">
    <name type="scientific">Coniophora puteana (strain RWD-64-598)</name>
    <name type="common">Brown rot fungus</name>
    <dbReference type="NCBI Taxonomy" id="741705"/>
    <lineage>
        <taxon>Eukaryota</taxon>
        <taxon>Fungi</taxon>
        <taxon>Dikarya</taxon>
        <taxon>Basidiomycota</taxon>
        <taxon>Agaricomycotina</taxon>
        <taxon>Agaricomycetes</taxon>
        <taxon>Agaricomycetidae</taxon>
        <taxon>Boletales</taxon>
        <taxon>Coniophorineae</taxon>
        <taxon>Coniophoraceae</taxon>
        <taxon>Coniophora</taxon>
    </lineage>
</organism>